<accession>A0A6I0F023</accession>
<evidence type="ECO:0008006" key="3">
    <source>
        <dbReference type="Google" id="ProtNLM"/>
    </source>
</evidence>
<evidence type="ECO:0000313" key="2">
    <source>
        <dbReference type="Proteomes" id="UP000432715"/>
    </source>
</evidence>
<dbReference type="AlphaFoldDB" id="A0A6I0F023"/>
<comment type="caution">
    <text evidence="1">The sequence shown here is derived from an EMBL/GenBank/DDBJ whole genome shotgun (WGS) entry which is preliminary data.</text>
</comment>
<organism evidence="1 2">
    <name type="scientific">Alkaliphilus pronyensis</name>
    <dbReference type="NCBI Taxonomy" id="1482732"/>
    <lineage>
        <taxon>Bacteria</taxon>
        <taxon>Bacillati</taxon>
        <taxon>Bacillota</taxon>
        <taxon>Clostridia</taxon>
        <taxon>Peptostreptococcales</taxon>
        <taxon>Natronincolaceae</taxon>
        <taxon>Alkaliphilus</taxon>
    </lineage>
</organism>
<reference evidence="1 2" key="1">
    <citation type="submission" date="2019-10" db="EMBL/GenBank/DDBJ databases">
        <title>Alkaliphilus serpentinus sp. nov. and Alkaliphilus pronyensis sp. nov., two novel anaerobic alkaliphilic species isolated from the serpentinized-hosted hydrothermal field of the Prony Bay (New Caledonia).</title>
        <authorList>
            <person name="Postec A."/>
        </authorList>
    </citation>
    <scope>NUCLEOTIDE SEQUENCE [LARGE SCALE GENOMIC DNA]</scope>
    <source>
        <strain evidence="1 2">LacV</strain>
    </source>
</reference>
<dbReference type="Proteomes" id="UP000432715">
    <property type="component" value="Unassembled WGS sequence"/>
</dbReference>
<name>A0A6I0F023_9FIRM</name>
<keyword evidence="2" id="KW-1185">Reference proteome</keyword>
<dbReference type="OrthoDB" id="9795666at2"/>
<sequence>MCEIYEKYKDKRVVLTTCHNVNFAGVIVEEANIKEREGVILELDAKTGFSIYCPITAIKEILEVPLSME</sequence>
<evidence type="ECO:0000313" key="1">
    <source>
        <dbReference type="EMBL" id="KAB3533478.1"/>
    </source>
</evidence>
<protein>
    <recommendedName>
        <fullName evidence="3">DUF4926 domain-containing protein</fullName>
    </recommendedName>
</protein>
<dbReference type="EMBL" id="WBZC01000040">
    <property type="protein sequence ID" value="KAB3533478.1"/>
    <property type="molecule type" value="Genomic_DNA"/>
</dbReference>
<dbReference type="RefSeq" id="WP_151861622.1">
    <property type="nucleotide sequence ID" value="NZ_WBZC01000040.1"/>
</dbReference>
<proteinExistence type="predicted"/>
<gene>
    <name evidence="1" type="ORF">F8154_10780</name>
</gene>